<feature type="region of interest" description="Disordered" evidence="2">
    <location>
        <begin position="269"/>
        <end position="297"/>
    </location>
</feature>
<dbReference type="InParanoid" id="A0A2V0NXX4"/>
<proteinExistence type="inferred from homology"/>
<dbReference type="AlphaFoldDB" id="A0A2V0NXX4"/>
<feature type="domain" description="Pseudouridine synthase RsuA/RluA-like" evidence="3">
    <location>
        <begin position="348"/>
        <end position="554"/>
    </location>
</feature>
<name>A0A2V0NXX4_9CHLO</name>
<dbReference type="InterPro" id="IPR050188">
    <property type="entry name" value="RluA_PseudoU_synthase"/>
</dbReference>
<dbReference type="Gene3D" id="3.30.2350.10">
    <property type="entry name" value="Pseudouridine synthase"/>
    <property type="match status" value="2"/>
</dbReference>
<dbReference type="Proteomes" id="UP000247498">
    <property type="component" value="Unassembled WGS sequence"/>
</dbReference>
<feature type="compositionally biased region" description="Low complexity" evidence="2">
    <location>
        <begin position="1"/>
        <end position="24"/>
    </location>
</feature>
<dbReference type="GO" id="GO:0000455">
    <property type="term" value="P:enzyme-directed rRNA pseudouridine synthesis"/>
    <property type="evidence" value="ECO:0007669"/>
    <property type="project" value="TreeGrafter"/>
</dbReference>
<keyword evidence="5" id="KW-1185">Reference proteome</keyword>
<accession>A0A2V0NXX4</accession>
<dbReference type="EMBL" id="BDRX01000025">
    <property type="protein sequence ID" value="GBF91532.1"/>
    <property type="molecule type" value="Genomic_DNA"/>
</dbReference>
<protein>
    <recommendedName>
        <fullName evidence="3">Pseudouridine synthase RsuA/RluA-like domain-containing protein</fullName>
    </recommendedName>
</protein>
<dbReference type="InterPro" id="IPR020103">
    <property type="entry name" value="PsdUridine_synth_cat_dom_sf"/>
</dbReference>
<dbReference type="PANTHER" id="PTHR21600">
    <property type="entry name" value="MITOCHONDRIAL RNA PSEUDOURIDINE SYNTHASE"/>
    <property type="match status" value="1"/>
</dbReference>
<dbReference type="STRING" id="307507.A0A2V0NXX4"/>
<comment type="caution">
    <text evidence="4">The sequence shown here is derived from an EMBL/GenBank/DDBJ whole genome shotgun (WGS) entry which is preliminary data.</text>
</comment>
<feature type="compositionally biased region" description="Gly residues" evidence="2">
    <location>
        <begin position="193"/>
        <end position="209"/>
    </location>
</feature>
<dbReference type="PANTHER" id="PTHR21600:SF87">
    <property type="entry name" value="RNA PSEUDOURIDYLATE SYNTHASE DOMAIN-CONTAINING PROTEIN 1"/>
    <property type="match status" value="1"/>
</dbReference>
<evidence type="ECO:0000256" key="2">
    <source>
        <dbReference type="SAM" id="MobiDB-lite"/>
    </source>
</evidence>
<dbReference type="GO" id="GO:0003723">
    <property type="term" value="F:RNA binding"/>
    <property type="evidence" value="ECO:0007669"/>
    <property type="project" value="InterPro"/>
</dbReference>
<organism evidence="4 5">
    <name type="scientific">Raphidocelis subcapitata</name>
    <dbReference type="NCBI Taxonomy" id="307507"/>
    <lineage>
        <taxon>Eukaryota</taxon>
        <taxon>Viridiplantae</taxon>
        <taxon>Chlorophyta</taxon>
        <taxon>core chlorophytes</taxon>
        <taxon>Chlorophyceae</taxon>
        <taxon>CS clade</taxon>
        <taxon>Sphaeropleales</taxon>
        <taxon>Selenastraceae</taxon>
        <taxon>Raphidocelis</taxon>
    </lineage>
</organism>
<comment type="similarity">
    <text evidence="1">Belongs to the pseudouridine synthase RluA family.</text>
</comment>
<evidence type="ECO:0000259" key="3">
    <source>
        <dbReference type="Pfam" id="PF00849"/>
    </source>
</evidence>
<dbReference type="SUPFAM" id="SSF55120">
    <property type="entry name" value="Pseudouridine synthase"/>
    <property type="match status" value="1"/>
</dbReference>
<evidence type="ECO:0000313" key="5">
    <source>
        <dbReference type="Proteomes" id="UP000247498"/>
    </source>
</evidence>
<feature type="region of interest" description="Disordered" evidence="2">
    <location>
        <begin position="184"/>
        <end position="225"/>
    </location>
</feature>
<dbReference type="CDD" id="cd02869">
    <property type="entry name" value="PseudoU_synth_RluA_like"/>
    <property type="match status" value="1"/>
</dbReference>
<dbReference type="Pfam" id="PF00849">
    <property type="entry name" value="PseudoU_synth_2"/>
    <property type="match status" value="1"/>
</dbReference>
<sequence length="619" mass="63617">MASQQPSGSALPAAAAAAPATAPRRQPPPAKQQQQQHQGKRRHRSPPPAAADVDAAAAAVTEAEIEEILAKSSRRKGKEAPSDPDVREAIRRRIAESRAKRATRISFVCPACSVTLTRAVTLVTHSDRCCPDILSSREIKKATDAADHAALERILARAAANEQRLRRRALEICFLDGGRTTAFGDASGDEDGGGGGGGGAGGSGAGGSAAGTLDEDEEDAAASAAAAERAASEAAAFRAFLQAAQAAAASVEAEAAAADAAAAEAAAAAAAGDDGGGPAAPQRRPPPPAATQALGSKRQRILEAPVDIARELGVSVDRAQRLLHRAMRSIPLAQDKEDPVHVVYEDEHFVAVLKPPNVHSAPTHRWRGGSMVNRLLAHMGGRPPYLMHRLDVDTSGLLLFGKVPEVVPGVMAQFRDRKVAKEYLAITIGVPRPADGGAEFLVDAPVDRHPSVDTARRVGPAGKPASTAFRVEAANGDAALGADAGAAAGQLWHERGRPLGGAEEAAAGGGAAAAGGAEAGAQARAPAGAPRGAALVRCFPKTGRTHQIRLHLAHAGHPIIADAVYGLTGPWMPRQALHAHALTVTNPLTGQRLRMVAPLPQDFRDALDALGLAAPLDAL</sequence>
<dbReference type="OrthoDB" id="418349at2759"/>
<dbReference type="GO" id="GO:0009982">
    <property type="term" value="F:pseudouridine synthase activity"/>
    <property type="evidence" value="ECO:0007669"/>
    <property type="project" value="InterPro"/>
</dbReference>
<feature type="region of interest" description="Disordered" evidence="2">
    <location>
        <begin position="1"/>
        <end position="57"/>
    </location>
</feature>
<evidence type="ECO:0000313" key="4">
    <source>
        <dbReference type="EMBL" id="GBF91532.1"/>
    </source>
</evidence>
<dbReference type="InterPro" id="IPR006145">
    <property type="entry name" value="PsdUridine_synth_RsuA/RluA"/>
</dbReference>
<evidence type="ECO:0000256" key="1">
    <source>
        <dbReference type="ARBA" id="ARBA00010876"/>
    </source>
</evidence>
<gene>
    <name evidence="4" type="ORF">Rsub_04272</name>
</gene>
<reference evidence="4 5" key="1">
    <citation type="journal article" date="2018" name="Sci. Rep.">
        <title>Raphidocelis subcapitata (=Pseudokirchneriella subcapitata) provides an insight into genome evolution and environmental adaptations in the Sphaeropleales.</title>
        <authorList>
            <person name="Suzuki S."/>
            <person name="Yamaguchi H."/>
            <person name="Nakajima N."/>
            <person name="Kawachi M."/>
        </authorList>
    </citation>
    <scope>NUCLEOTIDE SEQUENCE [LARGE SCALE GENOMIC DNA]</scope>
    <source>
        <strain evidence="4 5">NIES-35</strain>
    </source>
</reference>